<proteinExistence type="predicted"/>
<reference evidence="1 2" key="1">
    <citation type="journal article" date="2013" name="Mar. Genomics">
        <title>Expression of sulfatases in Rhodopirellula baltica and the diversity of sulfatases in the genus Rhodopirellula.</title>
        <authorList>
            <person name="Wegner C.E."/>
            <person name="Richter-Heitmann T."/>
            <person name="Klindworth A."/>
            <person name="Klockow C."/>
            <person name="Richter M."/>
            <person name="Achstetter T."/>
            <person name="Glockner F.O."/>
            <person name="Harder J."/>
        </authorList>
    </citation>
    <scope>NUCLEOTIDE SEQUENCE [LARGE SCALE GENOMIC DNA]</scope>
    <source>
        <strain evidence="1 2">SM41</strain>
    </source>
</reference>
<dbReference type="Proteomes" id="UP000011885">
    <property type="component" value="Unassembled WGS sequence"/>
</dbReference>
<sequence length="131" mass="14189">MGAPTCCHASGNSQATTAPRAHCCQSSASRHAGKTSSNDSRHLSEKQIKPCDCFDQSQCDCEIRAELTDGWISSRVINSDDQTVVADMPIGLLAGWMIPPPNQLTVRQFAPSRSSALTSKDHCALLCRWLN</sequence>
<evidence type="ECO:0000313" key="2">
    <source>
        <dbReference type="Proteomes" id="UP000011885"/>
    </source>
</evidence>
<dbReference type="PATRIC" id="fig|1263870.3.peg.3720"/>
<accession>M5U192</accession>
<keyword evidence="2" id="KW-1185">Reference proteome</keyword>
<gene>
    <name evidence="1" type="ORF">RSSM_03494</name>
</gene>
<evidence type="ECO:0000313" key="1">
    <source>
        <dbReference type="EMBL" id="EMI55054.1"/>
    </source>
</evidence>
<dbReference type="EMBL" id="ANOH01000230">
    <property type="protein sequence ID" value="EMI55054.1"/>
    <property type="molecule type" value="Genomic_DNA"/>
</dbReference>
<protein>
    <submittedName>
        <fullName evidence="1">Signal peptide protein</fullName>
    </submittedName>
</protein>
<name>M5U192_9BACT</name>
<comment type="caution">
    <text evidence="1">The sequence shown here is derived from an EMBL/GenBank/DDBJ whole genome shotgun (WGS) entry which is preliminary data.</text>
</comment>
<dbReference type="AlphaFoldDB" id="M5U192"/>
<organism evidence="1 2">
    <name type="scientific">Rhodopirellula sallentina SM41</name>
    <dbReference type="NCBI Taxonomy" id="1263870"/>
    <lineage>
        <taxon>Bacteria</taxon>
        <taxon>Pseudomonadati</taxon>
        <taxon>Planctomycetota</taxon>
        <taxon>Planctomycetia</taxon>
        <taxon>Pirellulales</taxon>
        <taxon>Pirellulaceae</taxon>
        <taxon>Rhodopirellula</taxon>
    </lineage>
</organism>